<feature type="compositionally biased region" description="Acidic residues" evidence="2">
    <location>
        <begin position="289"/>
        <end position="301"/>
    </location>
</feature>
<feature type="compositionally biased region" description="Acidic residues" evidence="2">
    <location>
        <begin position="46"/>
        <end position="55"/>
    </location>
</feature>
<evidence type="ECO:0000256" key="2">
    <source>
        <dbReference type="SAM" id="MobiDB-lite"/>
    </source>
</evidence>
<comment type="similarity">
    <text evidence="1">Belongs to the RRP15 family.</text>
</comment>
<proteinExistence type="inferred from homology"/>
<reference evidence="3 4" key="1">
    <citation type="submission" date="2021-02" db="EMBL/GenBank/DDBJ databases">
        <title>Variation within the Batrachochytrium salamandrivorans European outbreak.</title>
        <authorList>
            <person name="Kelly M."/>
            <person name="Pasmans F."/>
            <person name="Shea T.P."/>
            <person name="Munoz J.F."/>
            <person name="Carranza S."/>
            <person name="Cuomo C.A."/>
            <person name="Martel A."/>
        </authorList>
    </citation>
    <scope>NUCLEOTIDE SEQUENCE [LARGE SCALE GENOMIC DNA]</scope>
    <source>
        <strain evidence="3 4">AMFP18/2</strain>
    </source>
</reference>
<accession>A0ABQ8FPD8</accession>
<name>A0ABQ8FPD8_9FUNG</name>
<feature type="region of interest" description="Disordered" evidence="2">
    <location>
        <begin position="1"/>
        <end position="105"/>
    </location>
</feature>
<sequence length="301" mass="33135">MAPIQIKKHTANRKKKPVKPSRKAVRKAKDAYHSSSDEDQHASSDSDNDAMDTLDDIQLSDVDEYGNINDDMLGEDIDDHPKGSISKNDVKPAENDQPASLKGSAKLASTISKLLAPDTAPKPTAKPVKAAALAIDSQRPILSKKRTIEAEIDEEKLDAKARKVLSADRKARNEKGRVIPDHTTMTYEKKLKKLATRGVVQLFNAIRAAQRSTDDLKADGIQKHDTEASTVSKETFIKTLKEEGARGKSSLDSVKDTETSSSKKRKADSSGVAWVKSDFAMKAPKHWDQEEEEEEGEDAEF</sequence>
<feature type="region of interest" description="Disordered" evidence="2">
    <location>
        <begin position="242"/>
        <end position="301"/>
    </location>
</feature>
<comment type="caution">
    <text evidence="3">The sequence shown here is derived from an EMBL/GenBank/DDBJ whole genome shotgun (WGS) entry which is preliminary data.</text>
</comment>
<feature type="compositionally biased region" description="Basic residues" evidence="2">
    <location>
        <begin position="1"/>
        <end position="26"/>
    </location>
</feature>
<feature type="compositionally biased region" description="Basic and acidic residues" evidence="2">
    <location>
        <begin position="27"/>
        <end position="44"/>
    </location>
</feature>
<evidence type="ECO:0000313" key="4">
    <source>
        <dbReference type="Proteomes" id="UP001648503"/>
    </source>
</evidence>
<gene>
    <name evidence="3" type="ORF">BASA50_002394</name>
</gene>
<dbReference type="EMBL" id="JAFCIX010000040">
    <property type="protein sequence ID" value="KAH6600383.1"/>
    <property type="molecule type" value="Genomic_DNA"/>
</dbReference>
<organism evidence="3 4">
    <name type="scientific">Batrachochytrium salamandrivorans</name>
    <dbReference type="NCBI Taxonomy" id="1357716"/>
    <lineage>
        <taxon>Eukaryota</taxon>
        <taxon>Fungi</taxon>
        <taxon>Fungi incertae sedis</taxon>
        <taxon>Chytridiomycota</taxon>
        <taxon>Chytridiomycota incertae sedis</taxon>
        <taxon>Chytridiomycetes</taxon>
        <taxon>Rhizophydiales</taxon>
        <taxon>Rhizophydiales incertae sedis</taxon>
        <taxon>Batrachochytrium</taxon>
    </lineage>
</organism>
<dbReference type="Pfam" id="PF07890">
    <property type="entry name" value="Rrp15p"/>
    <property type="match status" value="1"/>
</dbReference>
<dbReference type="PANTHER" id="PTHR13245:SF14">
    <property type="entry name" value="RRP15-LIKE PROTEIN"/>
    <property type="match status" value="1"/>
</dbReference>
<evidence type="ECO:0000256" key="1">
    <source>
        <dbReference type="ARBA" id="ARBA00007462"/>
    </source>
</evidence>
<dbReference type="InterPro" id="IPR012459">
    <property type="entry name" value="Rrp15"/>
</dbReference>
<protein>
    <recommendedName>
        <fullName evidence="5">Rrp15p-domain-containing protein</fullName>
    </recommendedName>
</protein>
<dbReference type="Proteomes" id="UP001648503">
    <property type="component" value="Unassembled WGS sequence"/>
</dbReference>
<dbReference type="PANTHER" id="PTHR13245">
    <property type="entry name" value="RRP15-LIKE PROTEIN"/>
    <property type="match status" value="1"/>
</dbReference>
<evidence type="ECO:0008006" key="5">
    <source>
        <dbReference type="Google" id="ProtNLM"/>
    </source>
</evidence>
<keyword evidence="4" id="KW-1185">Reference proteome</keyword>
<evidence type="ECO:0000313" key="3">
    <source>
        <dbReference type="EMBL" id="KAH6600383.1"/>
    </source>
</evidence>